<evidence type="ECO:0000313" key="7">
    <source>
        <dbReference type="Proteomes" id="UP000050761"/>
    </source>
</evidence>
<dbReference type="PANTHER" id="PTHR47959:SF1">
    <property type="entry name" value="ATP-DEPENDENT RNA HELICASE DBPA"/>
    <property type="match status" value="1"/>
</dbReference>
<evidence type="ECO:0000256" key="1">
    <source>
        <dbReference type="ARBA" id="ARBA00022741"/>
    </source>
</evidence>
<evidence type="ECO:0000256" key="2">
    <source>
        <dbReference type="ARBA" id="ARBA00022801"/>
    </source>
</evidence>
<feature type="domain" description="Helicase C-terminal" evidence="6">
    <location>
        <begin position="118"/>
        <end position="230"/>
    </location>
</feature>
<dbReference type="Gene3D" id="3.40.50.300">
    <property type="entry name" value="P-loop containing nucleotide triphosphate hydrolases"/>
    <property type="match status" value="2"/>
</dbReference>
<keyword evidence="2" id="KW-0378">Hydrolase</keyword>
<dbReference type="Pfam" id="PF00271">
    <property type="entry name" value="Helicase_C"/>
    <property type="match status" value="1"/>
</dbReference>
<keyword evidence="7" id="KW-1185">Reference proteome</keyword>
<dbReference type="Pfam" id="PF00270">
    <property type="entry name" value="DEAD"/>
    <property type="match status" value="1"/>
</dbReference>
<dbReference type="GO" id="GO:0003724">
    <property type="term" value="F:RNA helicase activity"/>
    <property type="evidence" value="ECO:0007669"/>
    <property type="project" value="TreeGrafter"/>
</dbReference>
<evidence type="ECO:0000313" key="8">
    <source>
        <dbReference type="WBParaSite" id="HPBE_0000206501-mRNA-1"/>
    </source>
</evidence>
<reference evidence="8" key="1">
    <citation type="submission" date="2019-09" db="UniProtKB">
        <authorList>
            <consortium name="WormBaseParasite"/>
        </authorList>
    </citation>
    <scope>IDENTIFICATION</scope>
</reference>
<dbReference type="InterPro" id="IPR014001">
    <property type="entry name" value="Helicase_ATP-bd"/>
</dbReference>
<dbReference type="InterPro" id="IPR001650">
    <property type="entry name" value="Helicase_C-like"/>
</dbReference>
<accession>A0A183F7C3</accession>
<dbReference type="PROSITE" id="PS00039">
    <property type="entry name" value="DEAD_ATP_HELICASE"/>
    <property type="match status" value="1"/>
</dbReference>
<dbReference type="SUPFAM" id="SSF52540">
    <property type="entry name" value="P-loop containing nucleoside triphosphate hydrolases"/>
    <property type="match status" value="1"/>
</dbReference>
<sequence>LDLKTQEAALRTGPDVVVATPGRLIDHLHNSPSFSLSAIEVLVLDEADRMLEEAFKDQMNELIRLCAPNRQTLLFSATMTDQVSRFGLKQLDCGPSFNDFRQEFIRIRAGRETDREAIVSALVTRTFQENTIIFVKMKKDCQRMHILLGLLGLKAGQMHSSLSQAQRIDALSKFKRREIDVLVSTDLASRGLDIEGVQTVSFRINNVIFFRVSRQSTFQLKLDYHYGKLR</sequence>
<keyword evidence="4" id="KW-0067">ATP-binding</keyword>
<dbReference type="WBParaSite" id="HPBE_0000206501-mRNA-1">
    <property type="protein sequence ID" value="HPBE_0000206501-mRNA-1"/>
    <property type="gene ID" value="HPBE_0000206501"/>
</dbReference>
<dbReference type="PROSITE" id="PS51194">
    <property type="entry name" value="HELICASE_CTER"/>
    <property type="match status" value="1"/>
</dbReference>
<keyword evidence="1" id="KW-0547">Nucleotide-binding</keyword>
<dbReference type="PANTHER" id="PTHR47959">
    <property type="entry name" value="ATP-DEPENDENT RNA HELICASE RHLE-RELATED"/>
    <property type="match status" value="1"/>
</dbReference>
<feature type="domain" description="Helicase ATP-binding" evidence="5">
    <location>
        <begin position="1"/>
        <end position="97"/>
    </location>
</feature>
<evidence type="ECO:0000256" key="3">
    <source>
        <dbReference type="ARBA" id="ARBA00022806"/>
    </source>
</evidence>
<dbReference type="GO" id="GO:0005829">
    <property type="term" value="C:cytosol"/>
    <property type="evidence" value="ECO:0007669"/>
    <property type="project" value="TreeGrafter"/>
</dbReference>
<dbReference type="PROSITE" id="PS51192">
    <property type="entry name" value="HELICASE_ATP_BIND_1"/>
    <property type="match status" value="1"/>
</dbReference>
<protein>
    <submittedName>
        <fullName evidence="8">Helicase ATP-binding domain-containing protein</fullName>
    </submittedName>
</protein>
<dbReference type="InterPro" id="IPR027417">
    <property type="entry name" value="P-loop_NTPase"/>
</dbReference>
<dbReference type="SMART" id="SM00490">
    <property type="entry name" value="HELICc"/>
    <property type="match status" value="1"/>
</dbReference>
<evidence type="ECO:0000259" key="6">
    <source>
        <dbReference type="PROSITE" id="PS51194"/>
    </source>
</evidence>
<dbReference type="InterPro" id="IPR050079">
    <property type="entry name" value="DEAD_box_RNA_helicase"/>
</dbReference>
<dbReference type="InterPro" id="IPR011545">
    <property type="entry name" value="DEAD/DEAH_box_helicase_dom"/>
</dbReference>
<organism evidence="7 8">
    <name type="scientific">Heligmosomoides polygyrus</name>
    <name type="common">Parasitic roundworm</name>
    <dbReference type="NCBI Taxonomy" id="6339"/>
    <lineage>
        <taxon>Eukaryota</taxon>
        <taxon>Metazoa</taxon>
        <taxon>Ecdysozoa</taxon>
        <taxon>Nematoda</taxon>
        <taxon>Chromadorea</taxon>
        <taxon>Rhabditida</taxon>
        <taxon>Rhabditina</taxon>
        <taxon>Rhabditomorpha</taxon>
        <taxon>Strongyloidea</taxon>
        <taxon>Heligmosomidae</taxon>
        <taxon>Heligmosomoides</taxon>
    </lineage>
</organism>
<dbReference type="GO" id="GO:0016787">
    <property type="term" value="F:hydrolase activity"/>
    <property type="evidence" value="ECO:0007669"/>
    <property type="project" value="UniProtKB-KW"/>
</dbReference>
<dbReference type="GO" id="GO:0043186">
    <property type="term" value="C:P granule"/>
    <property type="evidence" value="ECO:0007669"/>
    <property type="project" value="UniProtKB-ARBA"/>
</dbReference>
<proteinExistence type="predicted"/>
<dbReference type="GO" id="GO:0005524">
    <property type="term" value="F:ATP binding"/>
    <property type="evidence" value="ECO:0007669"/>
    <property type="project" value="UniProtKB-KW"/>
</dbReference>
<evidence type="ECO:0000256" key="4">
    <source>
        <dbReference type="ARBA" id="ARBA00022840"/>
    </source>
</evidence>
<keyword evidence="3" id="KW-0347">Helicase</keyword>
<dbReference type="GO" id="GO:0003676">
    <property type="term" value="F:nucleic acid binding"/>
    <property type="evidence" value="ECO:0007669"/>
    <property type="project" value="InterPro"/>
</dbReference>
<dbReference type="AlphaFoldDB" id="A0A183F7C3"/>
<dbReference type="InterPro" id="IPR000629">
    <property type="entry name" value="RNA-helicase_DEAD-box_CS"/>
</dbReference>
<name>A0A183F7C3_HELPZ</name>
<dbReference type="Proteomes" id="UP000050761">
    <property type="component" value="Unassembled WGS sequence"/>
</dbReference>
<evidence type="ECO:0000259" key="5">
    <source>
        <dbReference type="PROSITE" id="PS51192"/>
    </source>
</evidence>